<dbReference type="AlphaFoldDB" id="A0A061IV47"/>
<proteinExistence type="predicted"/>
<accession>A0A061IV47</accession>
<sequence length="82" mass="9363">MFERGFSREGHHVVRLCAEPCVYRYIYIHIMLLLLLFVLCLVFDARYGEAEVPSGGVVLRVPCLRAASPRVRDNLEGADHVF</sequence>
<dbReference type="VEuPathDB" id="TriTrypDB:TRSC58_07515"/>
<keyword evidence="1" id="KW-0472">Membrane</keyword>
<feature type="transmembrane region" description="Helical" evidence="1">
    <location>
        <begin position="25"/>
        <end position="43"/>
    </location>
</feature>
<evidence type="ECO:0000313" key="3">
    <source>
        <dbReference type="Proteomes" id="UP000031737"/>
    </source>
</evidence>
<gene>
    <name evidence="2" type="ORF">TRSC58_07515</name>
</gene>
<dbReference type="Proteomes" id="UP000031737">
    <property type="component" value="Unassembled WGS sequence"/>
</dbReference>
<organism evidence="2 3">
    <name type="scientific">Trypanosoma rangeli SC58</name>
    <dbReference type="NCBI Taxonomy" id="429131"/>
    <lineage>
        <taxon>Eukaryota</taxon>
        <taxon>Discoba</taxon>
        <taxon>Euglenozoa</taxon>
        <taxon>Kinetoplastea</taxon>
        <taxon>Metakinetoplastina</taxon>
        <taxon>Trypanosomatida</taxon>
        <taxon>Trypanosomatidae</taxon>
        <taxon>Trypanosoma</taxon>
        <taxon>Herpetosoma</taxon>
    </lineage>
</organism>
<name>A0A061IV47_TRYRA</name>
<keyword evidence="1" id="KW-0812">Transmembrane</keyword>
<protein>
    <submittedName>
        <fullName evidence="2">Uncharacterized protein</fullName>
    </submittedName>
</protein>
<evidence type="ECO:0000313" key="2">
    <source>
        <dbReference type="EMBL" id="ESL04927.1"/>
    </source>
</evidence>
<dbReference type="EMBL" id="AUPL01007932">
    <property type="protein sequence ID" value="ESL04927.1"/>
    <property type="molecule type" value="Genomic_DNA"/>
</dbReference>
<evidence type="ECO:0000256" key="1">
    <source>
        <dbReference type="SAM" id="Phobius"/>
    </source>
</evidence>
<keyword evidence="3" id="KW-1185">Reference proteome</keyword>
<comment type="caution">
    <text evidence="2">The sequence shown here is derived from an EMBL/GenBank/DDBJ whole genome shotgun (WGS) entry which is preliminary data.</text>
</comment>
<keyword evidence="1" id="KW-1133">Transmembrane helix</keyword>
<reference evidence="2 3" key="1">
    <citation type="submission" date="2013-07" db="EMBL/GenBank/DDBJ databases">
        <authorList>
            <person name="Stoco P.H."/>
            <person name="Wagner G."/>
            <person name="Gerber A."/>
            <person name="Zaha A."/>
            <person name="Thompson C."/>
            <person name="Bartholomeu D.C."/>
            <person name="Luckemeyer D.D."/>
            <person name="Bahia D."/>
            <person name="Loreto E."/>
            <person name="Prestes E.B."/>
            <person name="Lima F.M."/>
            <person name="Rodrigues-Luiz G."/>
            <person name="Vallejo G.A."/>
            <person name="Filho J.F."/>
            <person name="Monteiro K.M."/>
            <person name="Tyler K.M."/>
            <person name="de Almeida L.G."/>
            <person name="Ortiz M.F."/>
            <person name="Siervo M.A."/>
            <person name="de Moraes M.H."/>
            <person name="Cunha O.L."/>
            <person name="Mendonca-Neto R."/>
            <person name="Silva R."/>
            <person name="Teixeira S.M."/>
            <person name="Murta S.M."/>
            <person name="Sincero T.C."/>
            <person name="Mendes T.A."/>
            <person name="Urmenyi T.P."/>
            <person name="Silva V.G."/>
            <person name="da Rocha W.D."/>
            <person name="Andersson B."/>
            <person name="Romanha A.J."/>
            <person name="Steindel M."/>
            <person name="de Vasconcelos A.T."/>
            <person name="Grisard E.C."/>
        </authorList>
    </citation>
    <scope>NUCLEOTIDE SEQUENCE [LARGE SCALE GENOMIC DNA]</scope>
    <source>
        <strain evidence="2 3">SC58</strain>
    </source>
</reference>